<proteinExistence type="inferred from homology"/>
<sequence length="121" mass="13794">MSYFAQNAGTSSSSKMPSNDVPTDILHFVASLMNREVLFVGLGNPMRSDDYVGVFLIELLEKLKLPPHWNLLKCYRNPENYLGKLLSLKSGIIVFIDSVQGMNEELRIFREEEIKDFSFST</sequence>
<comment type="similarity">
    <text evidence="1">Belongs to the peptidase A31 family.</text>
</comment>
<evidence type="ECO:0000313" key="5">
    <source>
        <dbReference type="EMBL" id="HHF08334.1"/>
    </source>
</evidence>
<dbReference type="Gene3D" id="3.40.50.1450">
    <property type="entry name" value="HybD-like"/>
    <property type="match status" value="1"/>
</dbReference>
<dbReference type="GO" id="GO:0008047">
    <property type="term" value="F:enzyme activator activity"/>
    <property type="evidence" value="ECO:0007669"/>
    <property type="project" value="InterPro"/>
</dbReference>
<evidence type="ECO:0000256" key="4">
    <source>
        <dbReference type="ARBA" id="ARBA00022801"/>
    </source>
</evidence>
<dbReference type="AlphaFoldDB" id="A0A7C5I324"/>
<dbReference type="Proteomes" id="UP000886129">
    <property type="component" value="Unassembled WGS sequence"/>
</dbReference>
<evidence type="ECO:0000256" key="2">
    <source>
        <dbReference type="ARBA" id="ARBA00022670"/>
    </source>
</evidence>
<dbReference type="SUPFAM" id="SSF53163">
    <property type="entry name" value="HybD-like"/>
    <property type="match status" value="1"/>
</dbReference>
<dbReference type="GO" id="GO:0004190">
    <property type="term" value="F:aspartic-type endopeptidase activity"/>
    <property type="evidence" value="ECO:0007669"/>
    <property type="project" value="UniProtKB-KW"/>
</dbReference>
<protein>
    <recommendedName>
        <fullName evidence="6">Hydrogenase maturation protease</fullName>
    </recommendedName>
</protein>
<evidence type="ECO:0000256" key="3">
    <source>
        <dbReference type="ARBA" id="ARBA00022750"/>
    </source>
</evidence>
<dbReference type="InterPro" id="IPR023430">
    <property type="entry name" value="Pept_HybD-like_dom_sf"/>
</dbReference>
<evidence type="ECO:0008006" key="6">
    <source>
        <dbReference type="Google" id="ProtNLM"/>
    </source>
</evidence>
<keyword evidence="2" id="KW-0645">Protease</keyword>
<dbReference type="EMBL" id="DRTH01000054">
    <property type="protein sequence ID" value="HHF08334.1"/>
    <property type="molecule type" value="Genomic_DNA"/>
</dbReference>
<accession>A0A7C5I324</accession>
<keyword evidence="3" id="KW-0064">Aspartyl protease</keyword>
<name>A0A7C5I324_9BACT</name>
<dbReference type="InterPro" id="IPR000671">
    <property type="entry name" value="Peptidase_A31"/>
</dbReference>
<keyword evidence="4" id="KW-0378">Hydrolase</keyword>
<comment type="caution">
    <text evidence="5">The sequence shown here is derived from an EMBL/GenBank/DDBJ whole genome shotgun (WGS) entry which is preliminary data.</text>
</comment>
<dbReference type="PANTHER" id="PTHR30302">
    <property type="entry name" value="HYDROGENASE 1 MATURATION PROTEASE"/>
    <property type="match status" value="1"/>
</dbReference>
<dbReference type="PANTHER" id="PTHR30302:SF1">
    <property type="entry name" value="HYDROGENASE 2 MATURATION PROTEASE"/>
    <property type="match status" value="1"/>
</dbReference>
<organism evidence="5">
    <name type="scientific">Kosmotoga arenicorallina</name>
    <dbReference type="NCBI Taxonomy" id="688066"/>
    <lineage>
        <taxon>Bacteria</taxon>
        <taxon>Thermotogati</taxon>
        <taxon>Thermotogota</taxon>
        <taxon>Thermotogae</taxon>
        <taxon>Kosmotogales</taxon>
        <taxon>Kosmotogaceae</taxon>
        <taxon>Kosmotoga</taxon>
    </lineage>
</organism>
<evidence type="ECO:0000256" key="1">
    <source>
        <dbReference type="ARBA" id="ARBA00006814"/>
    </source>
</evidence>
<feature type="non-terminal residue" evidence="5">
    <location>
        <position position="121"/>
    </location>
</feature>
<gene>
    <name evidence="5" type="ORF">ENL26_00990</name>
</gene>
<reference evidence="5" key="1">
    <citation type="journal article" date="2020" name="mSystems">
        <title>Genome- and Community-Level Interaction Insights into Carbon Utilization and Element Cycling Functions of Hydrothermarchaeota in Hydrothermal Sediment.</title>
        <authorList>
            <person name="Zhou Z."/>
            <person name="Liu Y."/>
            <person name="Xu W."/>
            <person name="Pan J."/>
            <person name="Luo Z.H."/>
            <person name="Li M."/>
        </authorList>
    </citation>
    <scope>NUCLEOTIDE SEQUENCE [LARGE SCALE GENOMIC DNA]</scope>
    <source>
        <strain evidence="5">HyVt-80</strain>
    </source>
</reference>
<dbReference type="GO" id="GO:0016485">
    <property type="term" value="P:protein processing"/>
    <property type="evidence" value="ECO:0007669"/>
    <property type="project" value="TreeGrafter"/>
</dbReference>